<proteinExistence type="predicted"/>
<protein>
    <submittedName>
        <fullName evidence="2">MOSC domain-containing protein</fullName>
    </submittedName>
</protein>
<dbReference type="PANTHER" id="PTHR36930">
    <property type="entry name" value="METAL-SULFUR CLUSTER BIOSYNTHESIS PROTEINS YUAD-RELATED"/>
    <property type="match status" value="1"/>
</dbReference>
<organism evidence="2 3">
    <name type="scientific">Ponticaulis profundi</name>
    <dbReference type="NCBI Taxonomy" id="2665222"/>
    <lineage>
        <taxon>Bacteria</taxon>
        <taxon>Pseudomonadati</taxon>
        <taxon>Pseudomonadota</taxon>
        <taxon>Alphaproteobacteria</taxon>
        <taxon>Hyphomonadales</taxon>
        <taxon>Hyphomonadaceae</taxon>
        <taxon>Ponticaulis</taxon>
    </lineage>
</organism>
<evidence type="ECO:0000259" key="1">
    <source>
        <dbReference type="PROSITE" id="PS51340"/>
    </source>
</evidence>
<dbReference type="Pfam" id="PF03476">
    <property type="entry name" value="MOSC_N"/>
    <property type="match status" value="1"/>
</dbReference>
<dbReference type="PROSITE" id="PS51340">
    <property type="entry name" value="MOSC"/>
    <property type="match status" value="1"/>
</dbReference>
<dbReference type="PANTHER" id="PTHR36930:SF1">
    <property type="entry name" value="MOSC DOMAIN-CONTAINING PROTEIN"/>
    <property type="match status" value="1"/>
</dbReference>
<feature type="domain" description="MOSC" evidence="1">
    <location>
        <begin position="112"/>
        <end position="254"/>
    </location>
</feature>
<name>A0ABW1SBH4_9PROT</name>
<dbReference type="SUPFAM" id="SSF50800">
    <property type="entry name" value="PK beta-barrel domain-like"/>
    <property type="match status" value="1"/>
</dbReference>
<dbReference type="RefSeq" id="WP_377379820.1">
    <property type="nucleotide sequence ID" value="NZ_JBHSSW010000017.1"/>
</dbReference>
<dbReference type="EMBL" id="JBHSSW010000017">
    <property type="protein sequence ID" value="MFC6199010.1"/>
    <property type="molecule type" value="Genomic_DNA"/>
</dbReference>
<accession>A0ABW1SBH4</accession>
<dbReference type="Pfam" id="PF03473">
    <property type="entry name" value="MOSC"/>
    <property type="match status" value="1"/>
</dbReference>
<keyword evidence="3" id="KW-1185">Reference proteome</keyword>
<sequence length="254" mass="27776">MALGQIAALYRYPVKGFSPEEIDQAELTAGAFFPCDRLFAIENGPSGFDPAAPGHISKQKFTVLARAAELARARTRFDDESGDFEIELDGVTSIFSLADMDGREQFASFLSAQFGDQFAGPLKVLEGPDGHRFTDHHSGQVSLLNLASVEAFSDALGQPVEASRFRMNVHLSGMAPWAEDDWQPGNRLKLGGAVLEVLKPTKRCKATHANPQTGIYDLNLVPELFRLFQRNTLGVYALVSEGGHIRPGDRLERA</sequence>
<dbReference type="InterPro" id="IPR011037">
    <property type="entry name" value="Pyrv_Knase-like_insert_dom_sf"/>
</dbReference>
<evidence type="ECO:0000313" key="3">
    <source>
        <dbReference type="Proteomes" id="UP001596303"/>
    </source>
</evidence>
<evidence type="ECO:0000313" key="2">
    <source>
        <dbReference type="EMBL" id="MFC6199010.1"/>
    </source>
</evidence>
<gene>
    <name evidence="2" type="ORF">ACFQDM_13025</name>
</gene>
<dbReference type="Gene3D" id="2.40.33.20">
    <property type="entry name" value="PK beta-barrel domain-like"/>
    <property type="match status" value="1"/>
</dbReference>
<dbReference type="InterPro" id="IPR005303">
    <property type="entry name" value="MOCOS_middle"/>
</dbReference>
<dbReference type="InterPro" id="IPR052716">
    <property type="entry name" value="MOSC_domain"/>
</dbReference>
<dbReference type="Proteomes" id="UP001596303">
    <property type="component" value="Unassembled WGS sequence"/>
</dbReference>
<dbReference type="InterPro" id="IPR005302">
    <property type="entry name" value="MoCF_Sase_C"/>
</dbReference>
<reference evidence="3" key="1">
    <citation type="journal article" date="2019" name="Int. J. Syst. Evol. Microbiol.">
        <title>The Global Catalogue of Microorganisms (GCM) 10K type strain sequencing project: providing services to taxonomists for standard genome sequencing and annotation.</title>
        <authorList>
            <consortium name="The Broad Institute Genomics Platform"/>
            <consortium name="The Broad Institute Genome Sequencing Center for Infectious Disease"/>
            <person name="Wu L."/>
            <person name="Ma J."/>
        </authorList>
    </citation>
    <scope>NUCLEOTIDE SEQUENCE [LARGE SCALE GENOMIC DNA]</scope>
    <source>
        <strain evidence="3">CGMCC-1.15741</strain>
    </source>
</reference>
<comment type="caution">
    <text evidence="2">The sequence shown here is derived from an EMBL/GenBank/DDBJ whole genome shotgun (WGS) entry which is preliminary data.</text>
</comment>